<dbReference type="RefSeq" id="XP_001432354.1">
    <property type="nucleotide sequence ID" value="XM_001432317.1"/>
</dbReference>
<dbReference type="KEGG" id="ptm:GSPATT00034435001"/>
<accession>A0C2E0</accession>
<name>A0C2E0_PARTE</name>
<evidence type="ECO:0008006" key="4">
    <source>
        <dbReference type="Google" id="ProtNLM"/>
    </source>
</evidence>
<dbReference type="InParanoid" id="A0C2E0"/>
<dbReference type="AlphaFoldDB" id="A0C2E0"/>
<reference evidence="2 3" key="1">
    <citation type="journal article" date="2006" name="Nature">
        <title>Global trends of whole-genome duplications revealed by the ciliate Paramecium tetraurelia.</title>
        <authorList>
            <consortium name="Genoscope"/>
            <person name="Aury J.-M."/>
            <person name="Jaillon O."/>
            <person name="Duret L."/>
            <person name="Noel B."/>
            <person name="Jubin C."/>
            <person name="Porcel B.M."/>
            <person name="Segurens B."/>
            <person name="Daubin V."/>
            <person name="Anthouard V."/>
            <person name="Aiach N."/>
            <person name="Arnaiz O."/>
            <person name="Billaut A."/>
            <person name="Beisson J."/>
            <person name="Blanc I."/>
            <person name="Bouhouche K."/>
            <person name="Camara F."/>
            <person name="Duharcourt S."/>
            <person name="Guigo R."/>
            <person name="Gogendeau D."/>
            <person name="Katinka M."/>
            <person name="Keller A.-M."/>
            <person name="Kissmehl R."/>
            <person name="Klotz C."/>
            <person name="Koll F."/>
            <person name="Le Moue A."/>
            <person name="Lepere C."/>
            <person name="Malinsky S."/>
            <person name="Nowacki M."/>
            <person name="Nowak J.K."/>
            <person name="Plattner H."/>
            <person name="Poulain J."/>
            <person name="Ruiz F."/>
            <person name="Serrano V."/>
            <person name="Zagulski M."/>
            <person name="Dessen P."/>
            <person name="Betermier M."/>
            <person name="Weissenbach J."/>
            <person name="Scarpelli C."/>
            <person name="Schachter V."/>
            <person name="Sperling L."/>
            <person name="Meyer E."/>
            <person name="Cohen J."/>
            <person name="Wincker P."/>
        </authorList>
    </citation>
    <scope>NUCLEOTIDE SEQUENCE [LARGE SCALE GENOMIC DNA]</scope>
    <source>
        <strain evidence="2 3">Stock d4-2</strain>
    </source>
</reference>
<protein>
    <recommendedName>
        <fullName evidence="4">Transmembrane protein</fullName>
    </recommendedName>
</protein>
<keyword evidence="1" id="KW-0812">Transmembrane</keyword>
<sequence length="213" mass="25049">MHYYTFLIQLLLELLSNLVCILSQAQFFFKTIVKNNKSSCFPEQSQNFIQPNNSIQQISWNLFSYTNIFLYFYIIASYKIITIQIIFHTDMNSISIIDQLPNQDVSFIWICIQHFCEINSIVPQQQNSRFFWQILLQINSEYSQKIQTGVWMGLSKAISKNFCNLFALALIYIVIESMKSKMIMHELSNLKDFFAVITFSLLFSIHKSKNDIV</sequence>
<dbReference type="EMBL" id="CT868035">
    <property type="protein sequence ID" value="CAK64957.1"/>
    <property type="molecule type" value="Genomic_DNA"/>
</dbReference>
<dbReference type="HOGENOM" id="CLU_1296554_0_0_1"/>
<gene>
    <name evidence="2" type="ORF">GSPATT00034435001</name>
</gene>
<feature type="transmembrane region" description="Helical" evidence="1">
    <location>
        <begin position="6"/>
        <end position="29"/>
    </location>
</feature>
<evidence type="ECO:0000313" key="2">
    <source>
        <dbReference type="EMBL" id="CAK64957.1"/>
    </source>
</evidence>
<evidence type="ECO:0000313" key="3">
    <source>
        <dbReference type="Proteomes" id="UP000000600"/>
    </source>
</evidence>
<organism evidence="2 3">
    <name type="scientific">Paramecium tetraurelia</name>
    <dbReference type="NCBI Taxonomy" id="5888"/>
    <lineage>
        <taxon>Eukaryota</taxon>
        <taxon>Sar</taxon>
        <taxon>Alveolata</taxon>
        <taxon>Ciliophora</taxon>
        <taxon>Intramacronucleata</taxon>
        <taxon>Oligohymenophorea</taxon>
        <taxon>Peniculida</taxon>
        <taxon>Parameciidae</taxon>
        <taxon>Paramecium</taxon>
    </lineage>
</organism>
<keyword evidence="3" id="KW-1185">Reference proteome</keyword>
<dbReference type="GeneID" id="5018139"/>
<keyword evidence="1" id="KW-0472">Membrane</keyword>
<dbReference type="Proteomes" id="UP000000600">
    <property type="component" value="Unassembled WGS sequence"/>
</dbReference>
<evidence type="ECO:0000256" key="1">
    <source>
        <dbReference type="SAM" id="Phobius"/>
    </source>
</evidence>
<feature type="transmembrane region" description="Helical" evidence="1">
    <location>
        <begin position="68"/>
        <end position="87"/>
    </location>
</feature>
<proteinExistence type="predicted"/>
<keyword evidence="1" id="KW-1133">Transmembrane helix</keyword>